<gene>
    <name evidence="1" type="ORF">UFOVP694_69</name>
</gene>
<proteinExistence type="predicted"/>
<dbReference type="InterPro" id="IPR046169">
    <property type="entry name" value="DUF6171"/>
</dbReference>
<organism evidence="1">
    <name type="scientific">uncultured Caudovirales phage</name>
    <dbReference type="NCBI Taxonomy" id="2100421"/>
    <lineage>
        <taxon>Viruses</taxon>
        <taxon>Duplodnaviria</taxon>
        <taxon>Heunggongvirae</taxon>
        <taxon>Uroviricota</taxon>
        <taxon>Caudoviricetes</taxon>
        <taxon>Peduoviridae</taxon>
        <taxon>Maltschvirus</taxon>
        <taxon>Maltschvirus maltsch</taxon>
    </lineage>
</organism>
<dbReference type="Pfam" id="PF19668">
    <property type="entry name" value="DUF6171"/>
    <property type="match status" value="1"/>
</dbReference>
<evidence type="ECO:0000313" key="1">
    <source>
        <dbReference type="EMBL" id="CAB4157988.1"/>
    </source>
</evidence>
<sequence length="67" mass="7709">MSSDDVKPWDLLNPNSPRSPEELAAYRLEICKTCPFYRKLSNTCRKCGCFMKLKTTLAHAKCPEGKW</sequence>
<protein>
    <submittedName>
        <fullName evidence="1">Uncharacterized protein</fullName>
    </submittedName>
</protein>
<reference evidence="1" key="1">
    <citation type="submission" date="2020-04" db="EMBL/GenBank/DDBJ databases">
        <authorList>
            <person name="Chiriac C."/>
            <person name="Salcher M."/>
            <person name="Ghai R."/>
            <person name="Kavagutti S V."/>
        </authorList>
    </citation>
    <scope>NUCLEOTIDE SEQUENCE</scope>
</reference>
<name>A0A6J5NM01_9CAUD</name>
<dbReference type="EMBL" id="LR796651">
    <property type="protein sequence ID" value="CAB4157988.1"/>
    <property type="molecule type" value="Genomic_DNA"/>
</dbReference>
<accession>A0A6J5NM01</accession>